<name>A0ABD0YQT1_9HEMI</name>
<accession>A0ABD0YQT1</accession>
<dbReference type="AlphaFoldDB" id="A0ABD0YQT1"/>
<evidence type="ECO:0000313" key="3">
    <source>
        <dbReference type="Proteomes" id="UP001558652"/>
    </source>
</evidence>
<protein>
    <submittedName>
        <fullName evidence="2">Uncharacterized protein</fullName>
    </submittedName>
</protein>
<feature type="region of interest" description="Disordered" evidence="1">
    <location>
        <begin position="75"/>
        <end position="104"/>
    </location>
</feature>
<proteinExistence type="predicted"/>
<sequence length="194" mass="22401">MASKRQNMFYLSKKQETTEIEHVSALERHLQLDRLRVIKVQSSMASKRRNMFCENKKQKITEIVEGRDRLGGKQVPAQVSMGGRERERAKGERVEVGESERTEERGRSYFGTMSKSLKFIFLLHFLTLIHLPEARPQKDFLGHYSSHMNYDPNSIAEDGDSETGSDQRTQTKRRQTTVNIPFHVDDALKTTSGR</sequence>
<keyword evidence="3" id="KW-1185">Reference proteome</keyword>
<comment type="caution">
    <text evidence="2">The sequence shown here is derived from an EMBL/GenBank/DDBJ whole genome shotgun (WGS) entry which is preliminary data.</text>
</comment>
<dbReference type="EMBL" id="JBFDAA010000004">
    <property type="protein sequence ID" value="KAL1138235.1"/>
    <property type="molecule type" value="Genomic_DNA"/>
</dbReference>
<evidence type="ECO:0000313" key="2">
    <source>
        <dbReference type="EMBL" id="KAL1138235.1"/>
    </source>
</evidence>
<feature type="compositionally biased region" description="Basic and acidic residues" evidence="1">
    <location>
        <begin position="83"/>
        <end position="104"/>
    </location>
</feature>
<organism evidence="2 3">
    <name type="scientific">Ranatra chinensis</name>
    <dbReference type="NCBI Taxonomy" id="642074"/>
    <lineage>
        <taxon>Eukaryota</taxon>
        <taxon>Metazoa</taxon>
        <taxon>Ecdysozoa</taxon>
        <taxon>Arthropoda</taxon>
        <taxon>Hexapoda</taxon>
        <taxon>Insecta</taxon>
        <taxon>Pterygota</taxon>
        <taxon>Neoptera</taxon>
        <taxon>Paraneoptera</taxon>
        <taxon>Hemiptera</taxon>
        <taxon>Heteroptera</taxon>
        <taxon>Panheteroptera</taxon>
        <taxon>Nepomorpha</taxon>
        <taxon>Nepidae</taxon>
        <taxon>Ranatrinae</taxon>
        <taxon>Ranatra</taxon>
    </lineage>
</organism>
<gene>
    <name evidence="2" type="ORF">AAG570_009924</name>
</gene>
<feature type="region of interest" description="Disordered" evidence="1">
    <location>
        <begin position="151"/>
        <end position="194"/>
    </location>
</feature>
<evidence type="ECO:0000256" key="1">
    <source>
        <dbReference type="SAM" id="MobiDB-lite"/>
    </source>
</evidence>
<dbReference type="Proteomes" id="UP001558652">
    <property type="component" value="Unassembled WGS sequence"/>
</dbReference>
<reference evidence="2 3" key="1">
    <citation type="submission" date="2024-07" db="EMBL/GenBank/DDBJ databases">
        <title>Chromosome-level genome assembly of the water stick insect Ranatra chinensis (Heteroptera: Nepidae).</title>
        <authorList>
            <person name="Liu X."/>
        </authorList>
    </citation>
    <scope>NUCLEOTIDE SEQUENCE [LARGE SCALE GENOMIC DNA]</scope>
    <source>
        <strain evidence="2">Cailab_2021Rc</strain>
        <tissue evidence="2">Muscle</tissue>
    </source>
</reference>